<evidence type="ECO:0000313" key="1">
    <source>
        <dbReference type="EMBL" id="ACT69600.1"/>
    </source>
</evidence>
<dbReference type="AlphaFoldDB" id="C6V5E3"/>
<dbReference type="HOGENOM" id="CLU_3254672_0_0_5"/>
<protein>
    <submittedName>
        <fullName evidence="1">Uncharacterized protein</fullName>
    </submittedName>
</protein>
<dbReference type="KEGG" id="nri:NRI_0635"/>
<name>C6V5E3_NEORI</name>
<keyword evidence="2" id="KW-1185">Reference proteome</keyword>
<sequence length="42" mass="5034">MTPSWKLLLPALLKIQHSEAYNRKKQLQIHQKNMECTQAHFE</sequence>
<proteinExistence type="predicted"/>
<organism evidence="1 2">
    <name type="scientific">Neorickettsia risticii (strain Illinois)</name>
    <dbReference type="NCBI Taxonomy" id="434131"/>
    <lineage>
        <taxon>Bacteria</taxon>
        <taxon>Pseudomonadati</taxon>
        <taxon>Pseudomonadota</taxon>
        <taxon>Alphaproteobacteria</taxon>
        <taxon>Rickettsiales</taxon>
        <taxon>Anaplasmataceae</taxon>
        <taxon>Neorickettsia</taxon>
    </lineage>
</organism>
<reference evidence="1 2" key="1">
    <citation type="journal article" date="2009" name="Nucleic Acids Res.">
        <title>Analysis of complete genome sequence of Neorickettsia risticii: causative agent of Potomac horse fever.</title>
        <authorList>
            <person name="Lin M."/>
            <person name="Zhang C."/>
            <person name="Gibson K."/>
            <person name="Rikihisa Y."/>
        </authorList>
    </citation>
    <scope>NUCLEOTIDE SEQUENCE [LARGE SCALE GENOMIC DNA]</scope>
    <source>
        <strain evidence="1 2">Illinois</strain>
    </source>
</reference>
<dbReference type="EMBL" id="CP001431">
    <property type="protein sequence ID" value="ACT69600.1"/>
    <property type="molecule type" value="Genomic_DNA"/>
</dbReference>
<dbReference type="Proteomes" id="UP000001627">
    <property type="component" value="Chromosome"/>
</dbReference>
<evidence type="ECO:0000313" key="2">
    <source>
        <dbReference type="Proteomes" id="UP000001627"/>
    </source>
</evidence>
<accession>C6V5E3</accession>
<gene>
    <name evidence="1" type="ordered locus">NRI_0635</name>
</gene>